<name>A0AAW1R049_9CHLO</name>
<organism evidence="2 3">
    <name type="scientific">Apatococcus lobatus</name>
    <dbReference type="NCBI Taxonomy" id="904363"/>
    <lineage>
        <taxon>Eukaryota</taxon>
        <taxon>Viridiplantae</taxon>
        <taxon>Chlorophyta</taxon>
        <taxon>core chlorophytes</taxon>
        <taxon>Trebouxiophyceae</taxon>
        <taxon>Chlorellales</taxon>
        <taxon>Chlorellaceae</taxon>
        <taxon>Apatococcus</taxon>
    </lineage>
</organism>
<sequence length="98" mass="10516">MTCPCSASRRLASQRRAKKSSRRRPSRTASHRRRPTRKAGGRRRRARQSATAYGIAAGGLLPSGTMGARRLGVSSPYPGAAAPYATGSVGRLNYTPYP</sequence>
<keyword evidence="3" id="KW-1185">Reference proteome</keyword>
<dbReference type="EMBL" id="JALJOS010000019">
    <property type="protein sequence ID" value="KAK9827036.1"/>
    <property type="molecule type" value="Genomic_DNA"/>
</dbReference>
<feature type="region of interest" description="Disordered" evidence="1">
    <location>
        <begin position="79"/>
        <end position="98"/>
    </location>
</feature>
<comment type="caution">
    <text evidence="2">The sequence shown here is derived from an EMBL/GenBank/DDBJ whole genome shotgun (WGS) entry which is preliminary data.</text>
</comment>
<protein>
    <submittedName>
        <fullName evidence="2">Uncharacterized protein</fullName>
    </submittedName>
</protein>
<evidence type="ECO:0000313" key="2">
    <source>
        <dbReference type="EMBL" id="KAK9827036.1"/>
    </source>
</evidence>
<gene>
    <name evidence="2" type="ORF">WJX74_004340</name>
</gene>
<feature type="compositionally biased region" description="Low complexity" evidence="1">
    <location>
        <begin position="79"/>
        <end position="88"/>
    </location>
</feature>
<feature type="compositionally biased region" description="Low complexity" evidence="1">
    <location>
        <begin position="1"/>
        <end position="11"/>
    </location>
</feature>
<dbReference type="Proteomes" id="UP001438707">
    <property type="component" value="Unassembled WGS sequence"/>
</dbReference>
<evidence type="ECO:0000256" key="1">
    <source>
        <dbReference type="SAM" id="MobiDB-lite"/>
    </source>
</evidence>
<evidence type="ECO:0000313" key="3">
    <source>
        <dbReference type="Proteomes" id="UP001438707"/>
    </source>
</evidence>
<accession>A0AAW1R049</accession>
<feature type="compositionally biased region" description="Basic residues" evidence="1">
    <location>
        <begin position="12"/>
        <end position="47"/>
    </location>
</feature>
<feature type="region of interest" description="Disordered" evidence="1">
    <location>
        <begin position="1"/>
        <end position="61"/>
    </location>
</feature>
<dbReference type="AlphaFoldDB" id="A0AAW1R049"/>
<proteinExistence type="predicted"/>
<reference evidence="2 3" key="1">
    <citation type="journal article" date="2024" name="Nat. Commun.">
        <title>Phylogenomics reveals the evolutionary origins of lichenization in chlorophyte algae.</title>
        <authorList>
            <person name="Puginier C."/>
            <person name="Libourel C."/>
            <person name="Otte J."/>
            <person name="Skaloud P."/>
            <person name="Haon M."/>
            <person name="Grisel S."/>
            <person name="Petersen M."/>
            <person name="Berrin J.G."/>
            <person name="Delaux P.M."/>
            <person name="Dal Grande F."/>
            <person name="Keller J."/>
        </authorList>
    </citation>
    <scope>NUCLEOTIDE SEQUENCE [LARGE SCALE GENOMIC DNA]</scope>
    <source>
        <strain evidence="2 3">SAG 2145</strain>
    </source>
</reference>